<sequence length="264" mass="30761">MKYKKTAFSIVLASLLVVACIHVSGTNRKIDPNSPTFGKLNGMPMAVPVKYQFFPIEYEGDDIWNAEWLRKNRNRVPTPDMKIRTFSLLLHLPDYAPFNSENGDSWHHQKNRYGFNQDWITVGIMWNNNRGKIHEKGWFKHYIDDVRESNVKFSSAASHYEIAQNIYGLHHEVMVGASSNDRQFSWQSMHKDFYADIQDQSAKIECEQMVVPPYVPTTCEQTFIIPELDSFVDIKYNPQHLKDWRQIQKQVTSMVKTFASSGIY</sequence>
<gene>
    <name evidence="2" type="ORF">LMG27177_04687</name>
</gene>
<dbReference type="PROSITE" id="PS51257">
    <property type="entry name" value="PROKAR_LIPOPROTEIN"/>
    <property type="match status" value="1"/>
</dbReference>
<dbReference type="EMBL" id="CADIKI010000014">
    <property type="protein sequence ID" value="CAB3799661.1"/>
    <property type="molecule type" value="Genomic_DNA"/>
</dbReference>
<dbReference type="Proteomes" id="UP000494252">
    <property type="component" value="Unassembled WGS sequence"/>
</dbReference>
<accession>A0A6J5GFC6</accession>
<proteinExistence type="predicted"/>
<feature type="signal peptide" evidence="1">
    <location>
        <begin position="1"/>
        <end position="19"/>
    </location>
</feature>
<keyword evidence="1" id="KW-0732">Signal</keyword>
<evidence type="ECO:0000256" key="1">
    <source>
        <dbReference type="SAM" id="SignalP"/>
    </source>
</evidence>
<reference evidence="2 3" key="1">
    <citation type="submission" date="2020-04" db="EMBL/GenBank/DDBJ databases">
        <authorList>
            <person name="De Canck E."/>
        </authorList>
    </citation>
    <scope>NUCLEOTIDE SEQUENCE [LARGE SCALE GENOMIC DNA]</scope>
    <source>
        <strain evidence="2 3">LMG 27177</strain>
    </source>
</reference>
<dbReference type="RefSeq" id="WP_175163386.1">
    <property type="nucleotide sequence ID" value="NZ_CADIKI010000014.1"/>
</dbReference>
<evidence type="ECO:0000313" key="2">
    <source>
        <dbReference type="EMBL" id="CAB3799661.1"/>
    </source>
</evidence>
<keyword evidence="3" id="KW-1185">Reference proteome</keyword>
<protein>
    <submittedName>
        <fullName evidence="2">Uncharacterized protein</fullName>
    </submittedName>
</protein>
<dbReference type="AlphaFoldDB" id="A0A6J5GFC6"/>
<dbReference type="CDD" id="cd20897">
    <property type="entry name" value="Smlt3025-like"/>
    <property type="match status" value="1"/>
</dbReference>
<evidence type="ECO:0000313" key="3">
    <source>
        <dbReference type="Proteomes" id="UP000494252"/>
    </source>
</evidence>
<organism evidence="2 3">
    <name type="scientific">Paraburkholderia fynbosensis</name>
    <dbReference type="NCBI Taxonomy" id="1200993"/>
    <lineage>
        <taxon>Bacteria</taxon>
        <taxon>Pseudomonadati</taxon>
        <taxon>Pseudomonadota</taxon>
        <taxon>Betaproteobacteria</taxon>
        <taxon>Burkholderiales</taxon>
        <taxon>Burkholderiaceae</taxon>
        <taxon>Paraburkholderia</taxon>
    </lineage>
</organism>
<feature type="chain" id="PRO_5026875066" evidence="1">
    <location>
        <begin position="20"/>
        <end position="264"/>
    </location>
</feature>
<name>A0A6J5GFC6_9BURK</name>
<dbReference type="InterPro" id="IPR049732">
    <property type="entry name" value="Smlt3025-like"/>
</dbReference>